<protein>
    <submittedName>
        <fullName evidence="1">Uncharacterized protein</fullName>
    </submittedName>
</protein>
<sequence length="87" mass="9467">DRASILQEKKQMEEELNRLRSTVLVSSSFFPPNPIPVITEAHGACGPAHAEALSPSTPDPERLASMAAFKDEERVESAVEASMMTVQ</sequence>
<comment type="caution">
    <text evidence="1">The sequence shown here is derived from an EMBL/GenBank/DDBJ whole genome shotgun (WGS) entry which is preliminary data.</text>
</comment>
<proteinExistence type="predicted"/>
<evidence type="ECO:0000313" key="1">
    <source>
        <dbReference type="EMBL" id="KAL0156354.1"/>
    </source>
</evidence>
<dbReference type="Proteomes" id="UP001529510">
    <property type="component" value="Unassembled WGS sequence"/>
</dbReference>
<gene>
    <name evidence="1" type="ORF">M9458_047600</name>
</gene>
<organism evidence="1 2">
    <name type="scientific">Cirrhinus mrigala</name>
    <name type="common">Mrigala</name>
    <dbReference type="NCBI Taxonomy" id="683832"/>
    <lineage>
        <taxon>Eukaryota</taxon>
        <taxon>Metazoa</taxon>
        <taxon>Chordata</taxon>
        <taxon>Craniata</taxon>
        <taxon>Vertebrata</taxon>
        <taxon>Euteleostomi</taxon>
        <taxon>Actinopterygii</taxon>
        <taxon>Neopterygii</taxon>
        <taxon>Teleostei</taxon>
        <taxon>Ostariophysi</taxon>
        <taxon>Cypriniformes</taxon>
        <taxon>Cyprinidae</taxon>
        <taxon>Labeoninae</taxon>
        <taxon>Labeonini</taxon>
        <taxon>Cirrhinus</taxon>
    </lineage>
</organism>
<feature type="non-terminal residue" evidence="1">
    <location>
        <position position="1"/>
    </location>
</feature>
<reference evidence="1 2" key="1">
    <citation type="submission" date="2024-05" db="EMBL/GenBank/DDBJ databases">
        <title>Genome sequencing and assembly of Indian major carp, Cirrhinus mrigala (Hamilton, 1822).</title>
        <authorList>
            <person name="Mohindra V."/>
            <person name="Chowdhury L.M."/>
            <person name="Lal K."/>
            <person name="Jena J.K."/>
        </authorList>
    </citation>
    <scope>NUCLEOTIDE SEQUENCE [LARGE SCALE GENOMIC DNA]</scope>
    <source>
        <strain evidence="1">CM1030</strain>
        <tissue evidence="1">Blood</tissue>
    </source>
</reference>
<accession>A0ABD0N4I3</accession>
<dbReference type="EMBL" id="JAMKFB020000024">
    <property type="protein sequence ID" value="KAL0156354.1"/>
    <property type="molecule type" value="Genomic_DNA"/>
</dbReference>
<dbReference type="AlphaFoldDB" id="A0ABD0N4I3"/>
<name>A0ABD0N4I3_CIRMR</name>
<keyword evidence="2" id="KW-1185">Reference proteome</keyword>
<evidence type="ECO:0000313" key="2">
    <source>
        <dbReference type="Proteomes" id="UP001529510"/>
    </source>
</evidence>